<dbReference type="InterPro" id="IPR010330">
    <property type="entry name" value="CoiA_nuc"/>
</dbReference>
<dbReference type="eggNOG" id="COG4469">
    <property type="taxonomic scope" value="Bacteria"/>
</dbReference>
<dbReference type="PIRSF" id="PIRSF007487">
    <property type="entry name" value="Competence-induced_CoiA_bac"/>
    <property type="match status" value="1"/>
</dbReference>
<proteinExistence type="predicted"/>
<comment type="caution">
    <text evidence="4">The sequence shown here is derived from an EMBL/GenBank/DDBJ whole genome shotgun (WGS) entry which is preliminary data.</text>
</comment>
<accession>I8UCF5</accession>
<feature type="domain" description="Competence protein CoiA C-terminal" evidence="3">
    <location>
        <begin position="229"/>
        <end position="380"/>
    </location>
</feature>
<dbReference type="STRING" id="1196324.A374_14770"/>
<name>I8UCF5_9BACL</name>
<dbReference type="Pfam" id="PF25166">
    <property type="entry name" value="CoiA_C"/>
    <property type="match status" value="1"/>
</dbReference>
<reference evidence="4 5" key="1">
    <citation type="journal article" date="2012" name="J. Bacteriol.">
        <title>Genome of Bacillus macauensis ZFHKF-1, a Long-Chain-Forming Bacterium.</title>
        <authorList>
            <person name="Cai L."/>
            <person name="Zhang T."/>
        </authorList>
    </citation>
    <scope>NUCLEOTIDE SEQUENCE [LARGE SCALE GENOMIC DNA]</scope>
    <source>
        <strain evidence="4 5">ZFHKF-1</strain>
    </source>
</reference>
<evidence type="ECO:0000259" key="2">
    <source>
        <dbReference type="Pfam" id="PF25164"/>
    </source>
</evidence>
<dbReference type="InterPro" id="IPR057252">
    <property type="entry name" value="CoiA_C"/>
</dbReference>
<dbReference type="OrthoDB" id="3784230at2"/>
<dbReference type="EMBL" id="AKKV01000031">
    <property type="protein sequence ID" value="EIT84600.1"/>
    <property type="molecule type" value="Genomic_DNA"/>
</dbReference>
<dbReference type="InterPro" id="IPR021176">
    <property type="entry name" value="Competence-induced_CoiA"/>
</dbReference>
<keyword evidence="5" id="KW-1185">Reference proteome</keyword>
<evidence type="ECO:0000313" key="5">
    <source>
        <dbReference type="Proteomes" id="UP000004080"/>
    </source>
</evidence>
<evidence type="ECO:0000259" key="3">
    <source>
        <dbReference type="Pfam" id="PF25166"/>
    </source>
</evidence>
<organism evidence="4 5">
    <name type="scientific">Fictibacillus macauensis ZFHKF-1</name>
    <dbReference type="NCBI Taxonomy" id="1196324"/>
    <lineage>
        <taxon>Bacteria</taxon>
        <taxon>Bacillati</taxon>
        <taxon>Bacillota</taxon>
        <taxon>Bacilli</taxon>
        <taxon>Bacillales</taxon>
        <taxon>Fictibacillaceae</taxon>
        <taxon>Fictibacillus</taxon>
    </lineage>
</organism>
<dbReference type="AlphaFoldDB" id="I8UCF5"/>
<dbReference type="Proteomes" id="UP000004080">
    <property type="component" value="Unassembled WGS sequence"/>
</dbReference>
<sequence length="403" mass="46575">MFIAQLKSGRKINLLDGYSRSYLKNLQEQAGFYCPQCKSEVRVRAGTKLLWHFAHTPGKKECVASSESHYHLLGKKLLFEQALQSSEQAVLEPYFPRIGQRPDLWIPPHDIVEFQCSPLKPERFIERTNGYVQENLIPHWILGKKRLKPLSTSIFQVNAFDWLAARMSSSHFPFLTYFCPEEKQFYLLSRMISLSSTRVFGHLSTIPLTHFSFLKIVYSPPPLQRGLQFSSSTWLHKKKQWRLHAFKQKTSAHYLLKKAFLNQGSYLSLFPSEAGMPVPYSFTFSEATYVWQSFILLYCVLPCAIGHPIALREVCRTIELLIERRLLTPRLLPLLKKVTYRHACAAYLELLVACGILNRQGDQYMKQKNPTLPQTMNEAIVADYKLMEYSVKHGVNVLFSGKM</sequence>
<evidence type="ECO:0000259" key="1">
    <source>
        <dbReference type="Pfam" id="PF06054"/>
    </source>
</evidence>
<dbReference type="InterPro" id="IPR057253">
    <property type="entry name" value="CoiA-like_N"/>
</dbReference>
<dbReference type="RefSeq" id="WP_007203030.1">
    <property type="nucleotide sequence ID" value="NZ_AKKV01000031.1"/>
</dbReference>
<protein>
    <submittedName>
        <fullName evidence="4">Competence CoiA</fullName>
    </submittedName>
</protein>
<gene>
    <name evidence="4" type="ORF">A374_14770</name>
</gene>
<feature type="domain" description="Competence protein CoiA nuclease-like" evidence="1">
    <location>
        <begin position="67"/>
        <end position="217"/>
    </location>
</feature>
<feature type="domain" description="Competence protein CoiA-like N-terminal" evidence="2">
    <location>
        <begin position="15"/>
        <end position="62"/>
    </location>
</feature>
<dbReference type="PATRIC" id="fig|1196324.3.peg.3018"/>
<evidence type="ECO:0000313" key="4">
    <source>
        <dbReference type="EMBL" id="EIT84600.1"/>
    </source>
</evidence>
<dbReference type="Pfam" id="PF25164">
    <property type="entry name" value="CoiA_N"/>
    <property type="match status" value="1"/>
</dbReference>
<dbReference type="Pfam" id="PF06054">
    <property type="entry name" value="CoiA_nuc"/>
    <property type="match status" value="1"/>
</dbReference>